<proteinExistence type="predicted"/>
<evidence type="ECO:0000313" key="1">
    <source>
        <dbReference type="EMBL" id="HHS52978.1"/>
    </source>
</evidence>
<dbReference type="InterPro" id="IPR005361">
    <property type="entry name" value="UPF0158"/>
</dbReference>
<sequence length="140" mass="16787">MKKLTIDQKDLFFAFENRMPETSHYLNLETGEIIPVFAFNRKRVLEVIKKEPNKYVKIKPLSTKESFQIMKDYIETVPVPQIRKELQEALFKKGAFRSFRAVINKYPEEKEHFSNFKFNAILNRIKNWLAQFDIELELKI</sequence>
<dbReference type="Pfam" id="PF03682">
    <property type="entry name" value="UPF0158"/>
    <property type="match status" value="1"/>
</dbReference>
<accession>A0A7C6EBK1</accession>
<dbReference type="EMBL" id="DTLI01000215">
    <property type="protein sequence ID" value="HHS52978.1"/>
    <property type="molecule type" value="Genomic_DNA"/>
</dbReference>
<gene>
    <name evidence="1" type="ORF">ENW73_09025</name>
</gene>
<dbReference type="AlphaFoldDB" id="A0A7C6EBK1"/>
<organism evidence="1">
    <name type="scientific">candidate division WOR-3 bacterium</name>
    <dbReference type="NCBI Taxonomy" id="2052148"/>
    <lineage>
        <taxon>Bacteria</taxon>
        <taxon>Bacteria division WOR-3</taxon>
    </lineage>
</organism>
<reference evidence="1" key="1">
    <citation type="journal article" date="2020" name="mSystems">
        <title>Genome- and Community-Level Interaction Insights into Carbon Utilization and Element Cycling Functions of Hydrothermarchaeota in Hydrothermal Sediment.</title>
        <authorList>
            <person name="Zhou Z."/>
            <person name="Liu Y."/>
            <person name="Xu W."/>
            <person name="Pan J."/>
            <person name="Luo Z.H."/>
            <person name="Li M."/>
        </authorList>
    </citation>
    <scope>NUCLEOTIDE SEQUENCE [LARGE SCALE GENOMIC DNA]</scope>
    <source>
        <strain evidence="1">SpSt-876</strain>
    </source>
</reference>
<comment type="caution">
    <text evidence="1">The sequence shown here is derived from an EMBL/GenBank/DDBJ whole genome shotgun (WGS) entry which is preliminary data.</text>
</comment>
<name>A0A7C6EBK1_UNCW3</name>
<protein>
    <submittedName>
        <fullName evidence="1">Uncharacterized protein</fullName>
    </submittedName>
</protein>